<organism evidence="1 2">
    <name type="scientific">Peronosclerospora sorghi</name>
    <dbReference type="NCBI Taxonomy" id="230839"/>
    <lineage>
        <taxon>Eukaryota</taxon>
        <taxon>Sar</taxon>
        <taxon>Stramenopiles</taxon>
        <taxon>Oomycota</taxon>
        <taxon>Peronosporomycetes</taxon>
        <taxon>Peronosporales</taxon>
        <taxon>Peronosporaceae</taxon>
        <taxon>Peronosclerospora</taxon>
    </lineage>
</organism>
<reference evidence="1 2" key="1">
    <citation type="journal article" date="2022" name="bioRxiv">
        <title>The genome of the oomycete Peronosclerospora sorghi, a cosmopolitan pathogen of maize and sorghum, is inflated with dispersed pseudogenes.</title>
        <authorList>
            <person name="Fletcher K."/>
            <person name="Martin F."/>
            <person name="Isakeit T."/>
            <person name="Cavanaugh K."/>
            <person name="Magill C."/>
            <person name="Michelmore R."/>
        </authorList>
    </citation>
    <scope>NUCLEOTIDE SEQUENCE [LARGE SCALE GENOMIC DNA]</scope>
    <source>
        <strain evidence="1">P6</strain>
    </source>
</reference>
<sequence length="244" mass="27554">MSPSSFTGRWNTSLTSTICRLRSASHRALAASRTVAALGETLHIQNPSLPVKSDDFFASFTAARDSKKLVTTAFTECKLSLLQGATIETAPLELKNWRRVLTLRDLRDVNVEDPDIRHGFVRLVHASALDTRHRVLALLDTAKDRVFIIQPWRRHGRDEKLGFISARTSVGHRQRKRPIMSQVAMKFIFEFASPNGFAACAIAQWISGLNHKVLDHTMEQEIVVVPIPCMGTKIFHRLWTLFPE</sequence>
<evidence type="ECO:0000313" key="2">
    <source>
        <dbReference type="Proteomes" id="UP001163321"/>
    </source>
</evidence>
<name>A0ACC0WHX2_9STRA</name>
<dbReference type="EMBL" id="CM047591">
    <property type="protein sequence ID" value="KAI9918255.1"/>
    <property type="molecule type" value="Genomic_DNA"/>
</dbReference>
<gene>
    <name evidence="1" type="ORF">PsorP6_012075</name>
</gene>
<accession>A0ACC0WHX2</accession>
<protein>
    <submittedName>
        <fullName evidence="1">Uncharacterized protein</fullName>
    </submittedName>
</protein>
<proteinExistence type="predicted"/>
<keyword evidence="2" id="KW-1185">Reference proteome</keyword>
<comment type="caution">
    <text evidence="1">The sequence shown here is derived from an EMBL/GenBank/DDBJ whole genome shotgun (WGS) entry which is preliminary data.</text>
</comment>
<evidence type="ECO:0000313" key="1">
    <source>
        <dbReference type="EMBL" id="KAI9918255.1"/>
    </source>
</evidence>
<dbReference type="Proteomes" id="UP001163321">
    <property type="component" value="Chromosome 12"/>
</dbReference>